<gene>
    <name evidence="7" type="ORF">M0M57_10085</name>
</gene>
<dbReference type="PROSITE" id="PS51450">
    <property type="entry name" value="LRR"/>
    <property type="match status" value="1"/>
</dbReference>
<evidence type="ECO:0000313" key="8">
    <source>
        <dbReference type="Proteomes" id="UP000830583"/>
    </source>
</evidence>
<dbReference type="Gene3D" id="3.80.10.10">
    <property type="entry name" value="Ribonuclease Inhibitor"/>
    <property type="match status" value="2"/>
</dbReference>
<dbReference type="PANTHER" id="PTHR47566:SF1">
    <property type="entry name" value="PROTEIN NUD1"/>
    <property type="match status" value="1"/>
</dbReference>
<evidence type="ECO:0000259" key="5">
    <source>
        <dbReference type="Pfam" id="PF18962"/>
    </source>
</evidence>
<feature type="signal peptide" evidence="4">
    <location>
        <begin position="1"/>
        <end position="17"/>
    </location>
</feature>
<dbReference type="InterPro" id="IPR055353">
    <property type="entry name" value="DUF7619"/>
</dbReference>
<dbReference type="Pfam" id="PF18962">
    <property type="entry name" value="Por_Secre_tail"/>
    <property type="match status" value="1"/>
</dbReference>
<evidence type="ECO:0000256" key="2">
    <source>
        <dbReference type="ARBA" id="ARBA00022729"/>
    </source>
</evidence>
<keyword evidence="2 4" id="KW-0732">Signal</keyword>
<evidence type="ECO:0000259" key="6">
    <source>
        <dbReference type="Pfam" id="PF24595"/>
    </source>
</evidence>
<keyword evidence="1" id="KW-0433">Leucine-rich repeat</keyword>
<dbReference type="Proteomes" id="UP000830583">
    <property type="component" value="Chromosome"/>
</dbReference>
<keyword evidence="8" id="KW-1185">Reference proteome</keyword>
<evidence type="ECO:0000256" key="4">
    <source>
        <dbReference type="SAM" id="SignalP"/>
    </source>
</evidence>
<dbReference type="InterPro" id="IPR052574">
    <property type="entry name" value="CDIRP"/>
</dbReference>
<organism evidence="7 8">
    <name type="scientific">Flavobacterium azooxidireducens</name>
    <dbReference type="NCBI Taxonomy" id="1871076"/>
    <lineage>
        <taxon>Bacteria</taxon>
        <taxon>Pseudomonadati</taxon>
        <taxon>Bacteroidota</taxon>
        <taxon>Flavobacteriia</taxon>
        <taxon>Flavobacteriales</taxon>
        <taxon>Flavobacteriaceae</taxon>
        <taxon>Flavobacterium</taxon>
    </lineage>
</organism>
<protein>
    <submittedName>
        <fullName evidence="7">T9SS type A sorting domain-containing protein</fullName>
    </submittedName>
</protein>
<feature type="domain" description="Secretion system C-terminal sorting" evidence="5">
    <location>
        <begin position="824"/>
        <end position="894"/>
    </location>
</feature>
<feature type="chain" id="PRO_5045739475" evidence="4">
    <location>
        <begin position="18"/>
        <end position="896"/>
    </location>
</feature>
<dbReference type="NCBIfam" id="TIGR04183">
    <property type="entry name" value="Por_Secre_tail"/>
    <property type="match status" value="1"/>
</dbReference>
<name>A0ABY4KCC2_9FLAO</name>
<evidence type="ECO:0000313" key="7">
    <source>
        <dbReference type="EMBL" id="UPQ77981.1"/>
    </source>
</evidence>
<evidence type="ECO:0000256" key="3">
    <source>
        <dbReference type="ARBA" id="ARBA00022737"/>
    </source>
</evidence>
<evidence type="ECO:0000256" key="1">
    <source>
        <dbReference type="ARBA" id="ARBA00022614"/>
    </source>
</evidence>
<dbReference type="PANTHER" id="PTHR47566">
    <property type="match status" value="1"/>
</dbReference>
<reference evidence="7" key="1">
    <citation type="submission" date="2022-04" db="EMBL/GenBank/DDBJ databases">
        <title>Consumption of N2O by Flavobacterium azooxidireducens sp. nov. isolated from Decomposing Leaf Litter of Phragmites australis (Cav.).</title>
        <authorList>
            <person name="Behrendt U."/>
            <person name="Spanner T."/>
            <person name="Augustin J."/>
            <person name="Horn M.A."/>
            <person name="Kolb S."/>
            <person name="Ulrich A."/>
        </authorList>
    </citation>
    <scope>NUCLEOTIDE SEQUENCE</scope>
    <source>
        <strain evidence="7">IGB 4-14</strain>
    </source>
</reference>
<accession>A0ABY4KCC2</accession>
<dbReference type="InterPro" id="IPR032675">
    <property type="entry name" value="LRR_dom_sf"/>
</dbReference>
<dbReference type="RefSeq" id="WP_248432913.1">
    <property type="nucleotide sequence ID" value="NZ_CP096205.1"/>
</dbReference>
<feature type="domain" description="DUF7619" evidence="6">
    <location>
        <begin position="680"/>
        <end position="806"/>
    </location>
</feature>
<dbReference type="EMBL" id="CP096205">
    <property type="protein sequence ID" value="UPQ77981.1"/>
    <property type="molecule type" value="Genomic_DNA"/>
</dbReference>
<sequence>MKKILLILLFITNWANAQIINIPDSNFKGMLLNASPSNSIATDMNNFTITIDTNGDGEIQLSEALQVYNLRIIQANIADLTGIEYFTSLLTLNCGFNQLTSLAGVTSLPNLTGLTCEYNQFTALDVSSIATLSQLRCNNNSITSLNFNDSLILLDSSHNPLGTLNVNALTNLEVLRCNANLLSNLDVTNQVNLNVLHCKSNSLSSLNVSTLVNLINLDFSANTINTIDLTALVDLEYLTCSQNGLTSLNVSSSPNLIELVAHDNEIPSLNVAALANLEKLQINDNQLTSIDLTGLNNLKYLSCHYNPLTTLTLTSQTNLEHLLYGNQELATIDVGNQVNLESLSAYELTQLPTNIENLQNLKSLVIIISEMEEIDVSYLSSLTSFSCFDSEQLTYVNVKNGNDFTTNGISFSNNPNLLFVCVNDNDLNNVYDLGEGNGDFHASSYCTFTPGGDYNTIKGSVLWNCDEDERTIYTKVTIYDGIVEGATFTDQNGEYTFFTQAGTQIILPVIENPSFFTLTPPINAVIFPDNNNNVETLDFCISPNGINPDLEVVIAPLLPARPGFNATYEIVYRNKGNTVLSQDYGLSFFYNQHLMTYVSATVNPDTQIEGTLNWSYENLLPFESRSIIVTMLINTPTDIENPVNIDDVLTFTSIITPQAGDENVVDNTFIFNQVVVGAYDPNDITCIEGDVVSPDYIGEELHYIIRFENTGNFYAENVVVVMDIDPTKYDVSSLKVLNSSHDMRAQVRGNKAEFIFSNIYLDSGGHGNILLVMNSKNSLTTGDFVKSKADIYFDYNYPIITNEAETLFEALSVVNPVLDNIISIYPNPTKDIVNISIKDNSTIKTIELYDIQGRLLQTQIVNNVTSELNLADRANGMYFIKINTDLGSKLEKLVKK</sequence>
<dbReference type="SUPFAM" id="SSF52058">
    <property type="entry name" value="L domain-like"/>
    <property type="match status" value="1"/>
</dbReference>
<proteinExistence type="predicted"/>
<dbReference type="InterPro" id="IPR026444">
    <property type="entry name" value="Secre_tail"/>
</dbReference>
<keyword evidence="3" id="KW-0677">Repeat</keyword>
<dbReference type="InterPro" id="IPR001611">
    <property type="entry name" value="Leu-rich_rpt"/>
</dbReference>
<dbReference type="Pfam" id="PF24595">
    <property type="entry name" value="DUF7619"/>
    <property type="match status" value="1"/>
</dbReference>